<dbReference type="Pfam" id="PF08433">
    <property type="entry name" value="KTI12"/>
    <property type="match status" value="2"/>
</dbReference>
<evidence type="ECO:0000256" key="3">
    <source>
        <dbReference type="ARBA" id="ARBA00025768"/>
    </source>
</evidence>
<reference evidence="5" key="1">
    <citation type="submission" date="2023-08" db="EMBL/GenBank/DDBJ databases">
        <authorList>
            <person name="Audoor S."/>
            <person name="Bilcke G."/>
        </authorList>
    </citation>
    <scope>NUCLEOTIDE SEQUENCE</scope>
</reference>
<keyword evidence="1" id="KW-0547">Nucleotide-binding</keyword>
<dbReference type="GO" id="GO:0005524">
    <property type="term" value="F:ATP binding"/>
    <property type="evidence" value="ECO:0007669"/>
    <property type="project" value="UniProtKB-KW"/>
</dbReference>
<evidence type="ECO:0000313" key="6">
    <source>
        <dbReference type="Proteomes" id="UP001295423"/>
    </source>
</evidence>
<dbReference type="InterPro" id="IPR013641">
    <property type="entry name" value="KTI12/PSTK"/>
</dbReference>
<dbReference type="EMBL" id="CAKOGP040000691">
    <property type="protein sequence ID" value="CAJ1938246.1"/>
    <property type="molecule type" value="Genomic_DNA"/>
</dbReference>
<evidence type="ECO:0000256" key="4">
    <source>
        <dbReference type="SAM" id="MobiDB-lite"/>
    </source>
</evidence>
<name>A0AAD2CLJ1_9STRA</name>
<proteinExistence type="inferred from homology"/>
<protein>
    <recommendedName>
        <fullName evidence="7">Protein KTI12 homolog</fullName>
    </recommendedName>
</protein>
<keyword evidence="6" id="KW-1185">Reference proteome</keyword>
<dbReference type="InterPro" id="IPR027417">
    <property type="entry name" value="P-loop_NTPase"/>
</dbReference>
<feature type="compositionally biased region" description="Low complexity" evidence="4">
    <location>
        <begin position="255"/>
        <end position="273"/>
    </location>
</feature>
<dbReference type="Proteomes" id="UP001295423">
    <property type="component" value="Unassembled WGS sequence"/>
</dbReference>
<dbReference type="PANTHER" id="PTHR12435">
    <property type="match status" value="1"/>
</dbReference>
<comment type="similarity">
    <text evidence="3">Belongs to the KTI12 family.</text>
</comment>
<organism evidence="5 6">
    <name type="scientific">Cylindrotheca closterium</name>
    <dbReference type="NCBI Taxonomy" id="2856"/>
    <lineage>
        <taxon>Eukaryota</taxon>
        <taxon>Sar</taxon>
        <taxon>Stramenopiles</taxon>
        <taxon>Ochrophyta</taxon>
        <taxon>Bacillariophyta</taxon>
        <taxon>Bacillariophyceae</taxon>
        <taxon>Bacillariophycidae</taxon>
        <taxon>Bacillariales</taxon>
        <taxon>Bacillariaceae</taxon>
        <taxon>Cylindrotheca</taxon>
    </lineage>
</organism>
<gene>
    <name evidence="5" type="ORF">CYCCA115_LOCUS6044</name>
</gene>
<evidence type="ECO:0008006" key="7">
    <source>
        <dbReference type="Google" id="ProtNLM"/>
    </source>
</evidence>
<keyword evidence="2" id="KW-0067">ATP-binding</keyword>
<dbReference type="Gene3D" id="3.40.50.300">
    <property type="entry name" value="P-loop containing nucleotide triphosphate hydrolases"/>
    <property type="match status" value="1"/>
</dbReference>
<feature type="region of interest" description="Disordered" evidence="4">
    <location>
        <begin position="157"/>
        <end position="209"/>
    </location>
</feature>
<dbReference type="AlphaFoldDB" id="A0AAD2CLJ1"/>
<dbReference type="SUPFAM" id="SSF52540">
    <property type="entry name" value="P-loop containing nucleoside triphosphate hydrolases"/>
    <property type="match status" value="1"/>
</dbReference>
<accession>A0AAD2CLJ1</accession>
<evidence type="ECO:0000313" key="5">
    <source>
        <dbReference type="EMBL" id="CAJ1938246.1"/>
    </source>
</evidence>
<evidence type="ECO:0000256" key="2">
    <source>
        <dbReference type="ARBA" id="ARBA00022840"/>
    </source>
</evidence>
<feature type="compositionally biased region" description="Polar residues" evidence="4">
    <location>
        <begin position="274"/>
        <end position="293"/>
    </location>
</feature>
<evidence type="ECO:0000256" key="1">
    <source>
        <dbReference type="ARBA" id="ARBA00022741"/>
    </source>
</evidence>
<comment type="caution">
    <text evidence="5">The sequence shown here is derived from an EMBL/GenBank/DDBJ whole genome shotgun (WGS) entry which is preliminary data.</text>
</comment>
<feature type="compositionally biased region" description="Polar residues" evidence="4">
    <location>
        <begin position="172"/>
        <end position="209"/>
    </location>
</feature>
<feature type="region of interest" description="Disordered" evidence="4">
    <location>
        <begin position="237"/>
        <end position="321"/>
    </location>
</feature>
<sequence length="451" mass="50106">MPCLIVTGYPSAGKTTICGLLKERALLRQEIEEVQIVNEEFACPDYSKNECYANSLREKQTRAAMKSSFDRAVGITKTQNKPSKSNSKTLIILDSLNYIKGFRYELHCISKAAGEKHAILWVLNSMETVEQWNQSRSKERAYQPALLKELIQRYEPPDDRNRWDKPLYTVDVTPSSTATNATTKPESFETGSNELETKQTTTASSKSEAVQNSVYNMHALEENFADTTTSAAVDSATASLSQPVTKGKKPKKSAFSRARTAASKAAQQSKPKSNNLNTPLIATATKGTSSASESALAGQHPQPPLHQQEERQQQPPPKPLEEQLDDILDNFLLRVQSLKEGHSTRNYIAGDANVLQDLDSISQKVISAINSAQNFYTGGDTLQFQFPSKDSTLSQSFSFSLKGARQRVSLAELRQLRMQYLQWAGTHPPEDTSENGIANAFRLYLEEQLTK</sequence>